<keyword evidence="1" id="KW-0472">Membrane</keyword>
<gene>
    <name evidence="2" type="ORF">CPRO_14090</name>
    <name evidence="3" type="ORF">SAMN02745151_01220</name>
</gene>
<evidence type="ECO:0008006" key="6">
    <source>
        <dbReference type="Google" id="ProtNLM"/>
    </source>
</evidence>
<reference evidence="5" key="4">
    <citation type="submission" date="2016-11" db="EMBL/GenBank/DDBJ databases">
        <authorList>
            <person name="Jaros S."/>
            <person name="Januszkiewicz K."/>
            <person name="Wedrychowicz H."/>
        </authorList>
    </citation>
    <scope>NUCLEOTIDE SEQUENCE [LARGE SCALE GENOMIC DNA]</scope>
    <source>
        <strain evidence="5">DSM 1682</strain>
    </source>
</reference>
<accession>A0A0X1U7V0</accession>
<keyword evidence="1" id="KW-1133">Transmembrane helix</keyword>
<dbReference type="Proteomes" id="UP000068026">
    <property type="component" value="Chromosome"/>
</dbReference>
<evidence type="ECO:0000313" key="4">
    <source>
        <dbReference type="Proteomes" id="UP000068026"/>
    </source>
</evidence>
<keyword evidence="1" id="KW-0812">Transmembrane</keyword>
<reference evidence="3" key="3">
    <citation type="submission" date="2016-11" db="EMBL/GenBank/DDBJ databases">
        <authorList>
            <person name="Varghese N."/>
            <person name="Submissions S."/>
        </authorList>
    </citation>
    <scope>NUCLEOTIDE SEQUENCE</scope>
    <source>
        <strain evidence="3">DSM 1682</strain>
    </source>
</reference>
<name>A0A0X1U7V0_ANAPI</name>
<evidence type="ECO:0000313" key="3">
    <source>
        <dbReference type="EMBL" id="SHE61008.1"/>
    </source>
</evidence>
<keyword evidence="4" id="KW-1185">Reference proteome</keyword>
<dbReference type="EMBL" id="CP014223">
    <property type="protein sequence ID" value="AMJ41002.1"/>
    <property type="molecule type" value="Genomic_DNA"/>
</dbReference>
<evidence type="ECO:0000313" key="5">
    <source>
        <dbReference type="Proteomes" id="UP000184204"/>
    </source>
</evidence>
<dbReference type="RefSeq" id="WP_236782402.1">
    <property type="nucleotide sequence ID" value="NZ_CP014223.1"/>
</dbReference>
<reference evidence="4" key="2">
    <citation type="submission" date="2016-01" db="EMBL/GenBank/DDBJ databases">
        <authorList>
            <person name="Poehlein A."/>
            <person name="Schlien K."/>
            <person name="Gottschalk G."/>
            <person name="Buckel W."/>
            <person name="Daniel R."/>
        </authorList>
    </citation>
    <scope>NUCLEOTIDE SEQUENCE [LARGE SCALE GENOMIC DNA]</scope>
    <source>
        <strain evidence="4">X2</strain>
    </source>
</reference>
<feature type="transmembrane region" description="Helical" evidence="1">
    <location>
        <begin position="7"/>
        <end position="28"/>
    </location>
</feature>
<evidence type="ECO:0000256" key="1">
    <source>
        <dbReference type="SAM" id="Phobius"/>
    </source>
</evidence>
<reference evidence="2 4" key="1">
    <citation type="journal article" date="2016" name="Genome Announc.">
        <title>Complete Genome Sequence of the Amino Acid-Fermenting Clostridium propionicum X2 (DSM 1682).</title>
        <authorList>
            <person name="Poehlein A."/>
            <person name="Schlien K."/>
            <person name="Chowdhury N.P."/>
            <person name="Gottschalk G."/>
            <person name="Buckel W."/>
            <person name="Daniel R."/>
        </authorList>
    </citation>
    <scope>NUCLEOTIDE SEQUENCE [LARGE SCALE GENOMIC DNA]</scope>
    <source>
        <strain evidence="2 4">X2</strain>
    </source>
</reference>
<organism evidence="3 5">
    <name type="scientific">Anaerotignum propionicum DSM 1682</name>
    <dbReference type="NCBI Taxonomy" id="991789"/>
    <lineage>
        <taxon>Bacteria</taxon>
        <taxon>Bacillati</taxon>
        <taxon>Bacillota</taxon>
        <taxon>Clostridia</taxon>
        <taxon>Lachnospirales</taxon>
        <taxon>Anaerotignaceae</taxon>
        <taxon>Anaerotignum</taxon>
    </lineage>
</organism>
<evidence type="ECO:0000313" key="2">
    <source>
        <dbReference type="EMBL" id="AMJ41002.1"/>
    </source>
</evidence>
<dbReference type="AlphaFoldDB" id="A0A0X1U7V0"/>
<protein>
    <recommendedName>
        <fullName evidence="6">Serine/threonine protein kinase</fullName>
    </recommendedName>
</protein>
<dbReference type="Proteomes" id="UP000184204">
    <property type="component" value="Unassembled WGS sequence"/>
</dbReference>
<dbReference type="KEGG" id="cpro:CPRO_14090"/>
<proteinExistence type="predicted"/>
<sequence length="110" mass="12290">MRKEVKCVDAVVFGMIQGVVTAMGIWYLQRKLGKRDDAAEKREKEREDMEYNLLTAVNASIALGEATAKAVQRIPDAQCNGDMTAALSYTTTVKHDLKNFLNRKAVEKIV</sequence>
<dbReference type="EMBL" id="FQUA01000004">
    <property type="protein sequence ID" value="SHE61008.1"/>
    <property type="molecule type" value="Genomic_DNA"/>
</dbReference>